<comment type="caution">
    <text evidence="1">The sequence shown here is derived from an EMBL/GenBank/DDBJ whole genome shotgun (WGS) entry which is preliminary data.</text>
</comment>
<dbReference type="AlphaFoldDB" id="A0A9P6JS94"/>
<protein>
    <submittedName>
        <fullName evidence="1">Uncharacterized protein</fullName>
    </submittedName>
</protein>
<dbReference type="SUPFAM" id="SSF48452">
    <property type="entry name" value="TPR-like"/>
    <property type="match status" value="1"/>
</dbReference>
<evidence type="ECO:0000313" key="2">
    <source>
        <dbReference type="Proteomes" id="UP000807306"/>
    </source>
</evidence>
<dbReference type="OrthoDB" id="2978551at2759"/>
<dbReference type="Proteomes" id="UP000807306">
    <property type="component" value="Unassembled WGS sequence"/>
</dbReference>
<accession>A0A9P6JS94</accession>
<proteinExistence type="predicted"/>
<dbReference type="Gene3D" id="1.25.40.10">
    <property type="entry name" value="Tetratricopeptide repeat domain"/>
    <property type="match status" value="1"/>
</dbReference>
<organism evidence="1 2">
    <name type="scientific">Crepidotus variabilis</name>
    <dbReference type="NCBI Taxonomy" id="179855"/>
    <lineage>
        <taxon>Eukaryota</taxon>
        <taxon>Fungi</taxon>
        <taxon>Dikarya</taxon>
        <taxon>Basidiomycota</taxon>
        <taxon>Agaricomycotina</taxon>
        <taxon>Agaricomycetes</taxon>
        <taxon>Agaricomycetidae</taxon>
        <taxon>Agaricales</taxon>
        <taxon>Agaricineae</taxon>
        <taxon>Crepidotaceae</taxon>
        <taxon>Crepidotus</taxon>
    </lineage>
</organism>
<keyword evidence="2" id="KW-1185">Reference proteome</keyword>
<reference evidence="1" key="1">
    <citation type="submission" date="2020-11" db="EMBL/GenBank/DDBJ databases">
        <authorList>
            <consortium name="DOE Joint Genome Institute"/>
            <person name="Ahrendt S."/>
            <person name="Riley R."/>
            <person name="Andreopoulos W."/>
            <person name="Labutti K."/>
            <person name="Pangilinan J."/>
            <person name="Ruiz-Duenas F.J."/>
            <person name="Barrasa J.M."/>
            <person name="Sanchez-Garcia M."/>
            <person name="Camarero S."/>
            <person name="Miyauchi S."/>
            <person name="Serrano A."/>
            <person name="Linde D."/>
            <person name="Babiker R."/>
            <person name="Drula E."/>
            <person name="Ayuso-Fernandez I."/>
            <person name="Pacheco R."/>
            <person name="Padilla G."/>
            <person name="Ferreira P."/>
            <person name="Barriuso J."/>
            <person name="Kellner H."/>
            <person name="Castanera R."/>
            <person name="Alfaro M."/>
            <person name="Ramirez L."/>
            <person name="Pisabarro A.G."/>
            <person name="Kuo A."/>
            <person name="Tritt A."/>
            <person name="Lipzen A."/>
            <person name="He G."/>
            <person name="Yan M."/>
            <person name="Ng V."/>
            <person name="Cullen D."/>
            <person name="Martin F."/>
            <person name="Rosso M.-N."/>
            <person name="Henrissat B."/>
            <person name="Hibbett D."/>
            <person name="Martinez A.T."/>
            <person name="Grigoriev I.V."/>
        </authorList>
    </citation>
    <scope>NUCLEOTIDE SEQUENCE</scope>
    <source>
        <strain evidence="1">CBS 506.95</strain>
    </source>
</reference>
<evidence type="ECO:0000313" key="1">
    <source>
        <dbReference type="EMBL" id="KAF9531722.1"/>
    </source>
</evidence>
<dbReference type="InterPro" id="IPR011990">
    <property type="entry name" value="TPR-like_helical_dom_sf"/>
</dbReference>
<dbReference type="EMBL" id="MU157834">
    <property type="protein sequence ID" value="KAF9531722.1"/>
    <property type="molecule type" value="Genomic_DNA"/>
</dbReference>
<name>A0A9P6JS94_9AGAR</name>
<gene>
    <name evidence="1" type="ORF">CPB83DRAFT_83210</name>
</gene>
<sequence>MNLATLSNHNRINEILDPVRTTFNNYELLVQRDTALFKVYHGLMIGAVYCSDDSNVTVALSVDVVERLRTLSQVHPKIVGPRLLGSLWYHGRLLASFDRLKEAANWLESHGNKYSELVTADVEIGQWYIHLLLNLAEVLKDQGDLDRAKAILRRAAETGRSFSGAVNYNTAFLMCVAVSHEAGIENCLGDNTSALKLCKQSLSSARSNLRNTSIALFQLQHSKLLTADEEHGEALLEARESGNIITNASTTSCSRSINISPFGHPSFYEPGHHVLQMKRTLLKHLKLQNKVRKKPSESKG</sequence>